<reference evidence="3 4" key="1">
    <citation type="submission" date="2018-06" db="EMBL/GenBank/DDBJ databases">
        <title>Phytoactinopolyspora halophila sp. nov., a novel halophilic actinomycete isolated from a saline soil in China.</title>
        <authorList>
            <person name="Tang S.-K."/>
        </authorList>
    </citation>
    <scope>NUCLEOTIDE SEQUENCE [LARGE SCALE GENOMIC DNA]</scope>
    <source>
        <strain evidence="3 4">YIM 96934</strain>
    </source>
</reference>
<dbReference type="EMBL" id="QMIG01000016">
    <property type="protein sequence ID" value="RAW12445.1"/>
    <property type="molecule type" value="Genomic_DNA"/>
</dbReference>
<comment type="caution">
    <text evidence="3">The sequence shown here is derived from an EMBL/GenBank/DDBJ whole genome shotgun (WGS) entry which is preliminary data.</text>
</comment>
<protein>
    <recommendedName>
        <fullName evidence="2">DUF3071 domain-containing protein</fullName>
    </recommendedName>
</protein>
<feature type="compositionally biased region" description="Basic and acidic residues" evidence="1">
    <location>
        <begin position="285"/>
        <end position="302"/>
    </location>
</feature>
<dbReference type="RefSeq" id="WP_112259127.1">
    <property type="nucleotide sequence ID" value="NZ_QMIG01000016.1"/>
</dbReference>
<proteinExistence type="predicted"/>
<evidence type="ECO:0000313" key="4">
    <source>
        <dbReference type="Proteomes" id="UP000250462"/>
    </source>
</evidence>
<dbReference type="OrthoDB" id="5180791at2"/>
<dbReference type="InterPro" id="IPR021421">
    <property type="entry name" value="DUF3071"/>
</dbReference>
<dbReference type="Proteomes" id="UP000250462">
    <property type="component" value="Unassembled WGS sequence"/>
</dbReference>
<keyword evidence="4" id="KW-1185">Reference proteome</keyword>
<evidence type="ECO:0000259" key="2">
    <source>
        <dbReference type="Pfam" id="PF11268"/>
    </source>
</evidence>
<feature type="compositionally biased region" description="Basic and acidic residues" evidence="1">
    <location>
        <begin position="232"/>
        <end position="243"/>
    </location>
</feature>
<feature type="domain" description="DUF3071" evidence="2">
    <location>
        <begin position="1"/>
        <end position="168"/>
    </location>
</feature>
<organism evidence="3 4">
    <name type="scientific">Phytoactinopolyspora halophila</name>
    <dbReference type="NCBI Taxonomy" id="1981511"/>
    <lineage>
        <taxon>Bacteria</taxon>
        <taxon>Bacillati</taxon>
        <taxon>Actinomycetota</taxon>
        <taxon>Actinomycetes</taxon>
        <taxon>Jiangellales</taxon>
        <taxon>Jiangellaceae</taxon>
        <taxon>Phytoactinopolyspora</taxon>
    </lineage>
</organism>
<dbReference type="Pfam" id="PF11268">
    <property type="entry name" value="DUF3071"/>
    <property type="match status" value="1"/>
</dbReference>
<dbReference type="NCBIfam" id="NF040712">
    <property type="entry name" value="SepH"/>
    <property type="match status" value="1"/>
</dbReference>
<accession>A0A329QJA5</accession>
<evidence type="ECO:0000256" key="1">
    <source>
        <dbReference type="SAM" id="MobiDB-lite"/>
    </source>
</evidence>
<feature type="compositionally biased region" description="Basic and acidic residues" evidence="1">
    <location>
        <begin position="318"/>
        <end position="345"/>
    </location>
</feature>
<gene>
    <name evidence="3" type="ORF">DPM12_14880</name>
</gene>
<dbReference type="AlphaFoldDB" id="A0A329QJA5"/>
<sequence length="383" mass="42091">MRELRLTAVSADGAHLILTDGDQQFALRADERLQAAIQGDRARLGQLEIQLENQLRPRDIQARVRAGESVESVAADATIPVEKIRRFAEPVLAERQHVADRAREATVRRLAGEGPVRTLETAAADYAVSIGVQPDTVAWDAWRADDGRWRVQCSWPSGHGAGTNDAAFSAVFTFDPSGRSATPVDPTARIVAGEPRSEVEPEPEPAPQEPEAGPARLSVVPPPEEPEPEAPAARDRHDTEQEPHAPVTALVPPEHPAQPADDDDAAQVEPMEPAARRSRRSNRYSRPERRRRDPELWSHEPAEQETTSSADESADDTATDRLRLSDIANHVETEDASEKSTKDDDLAPTAQDAPPASKPRSSRSRRPSVPSWDEIMFGRKRNE</sequence>
<evidence type="ECO:0000313" key="3">
    <source>
        <dbReference type="EMBL" id="RAW12445.1"/>
    </source>
</evidence>
<name>A0A329QJA5_9ACTN</name>
<feature type="region of interest" description="Disordered" evidence="1">
    <location>
        <begin position="194"/>
        <end position="383"/>
    </location>
</feature>
<dbReference type="InterPro" id="IPR047682">
    <property type="entry name" value="SepH-like"/>
</dbReference>